<sequence>MHLDYLDEDLHAQIMMHSDSYSDRNVYSQHHNALVL</sequence>
<comment type="caution">
    <text evidence="1">The sequence shown here is derived from an EMBL/GenBank/DDBJ whole genome shotgun (WGS) entry which is preliminary data.</text>
</comment>
<organism evidence="1 2">
    <name type="scientific">Anaplasma phagocytophilum</name>
    <name type="common">Ehrlichia phagocytophila</name>
    <dbReference type="NCBI Taxonomy" id="948"/>
    <lineage>
        <taxon>Bacteria</taxon>
        <taxon>Pseudomonadati</taxon>
        <taxon>Pseudomonadota</taxon>
        <taxon>Alphaproteobacteria</taxon>
        <taxon>Rickettsiales</taxon>
        <taxon>Anaplasmataceae</taxon>
        <taxon>Anaplasma</taxon>
        <taxon>phagocytophilum group</taxon>
    </lineage>
</organism>
<gene>
    <name evidence="1" type="ORF">ANAPC1_00752</name>
</gene>
<dbReference type="EMBL" id="FLLR01000027">
    <property type="protein sequence ID" value="SBO14399.1"/>
    <property type="molecule type" value="Genomic_DNA"/>
</dbReference>
<dbReference type="Proteomes" id="UP000078419">
    <property type="component" value="Unassembled WGS sequence"/>
</dbReference>
<reference evidence="2" key="1">
    <citation type="submission" date="2016-03" db="EMBL/GenBank/DDBJ databases">
        <authorList>
            <person name="Loux Valentin"/>
        </authorList>
    </citation>
    <scope>NUCLEOTIDE SEQUENCE [LARGE SCALE GENOMIC DNA]</scope>
    <source>
        <strain evidence="2">C1</strain>
    </source>
</reference>
<dbReference type="AlphaFoldDB" id="A0AA45ZHL3"/>
<evidence type="ECO:0000313" key="2">
    <source>
        <dbReference type="Proteomes" id="UP000078419"/>
    </source>
</evidence>
<evidence type="ECO:0000313" key="1">
    <source>
        <dbReference type="EMBL" id="SBO14399.1"/>
    </source>
</evidence>
<name>A0AA45ZHL3_ANAPH</name>
<accession>A0AA45ZHL3</accession>
<protein>
    <submittedName>
        <fullName evidence="1">Uncharacterized protein</fullName>
    </submittedName>
</protein>
<proteinExistence type="predicted"/>